<name>A0A370K7U6_9GAMM</name>
<reference evidence="2 3" key="1">
    <citation type="submission" date="2018-07" db="EMBL/GenBank/DDBJ databases">
        <title>Dyella solisilvae sp. nov., isolated from the pine and broad-leaved mixed forest soil.</title>
        <authorList>
            <person name="Gao Z."/>
            <person name="Qiu L."/>
        </authorList>
    </citation>
    <scope>NUCLEOTIDE SEQUENCE [LARGE SCALE GENOMIC DNA]</scope>
    <source>
        <strain evidence="2 3">DHG54</strain>
    </source>
</reference>
<gene>
    <name evidence="2" type="ORF">DVT68_09425</name>
</gene>
<organism evidence="2 3">
    <name type="scientific">Dyella solisilvae</name>
    <dbReference type="NCBI Taxonomy" id="1920168"/>
    <lineage>
        <taxon>Bacteria</taxon>
        <taxon>Pseudomonadati</taxon>
        <taxon>Pseudomonadota</taxon>
        <taxon>Gammaproteobacteria</taxon>
        <taxon>Lysobacterales</taxon>
        <taxon>Rhodanobacteraceae</taxon>
        <taxon>Dyella</taxon>
    </lineage>
</organism>
<evidence type="ECO:0000259" key="1">
    <source>
        <dbReference type="Pfam" id="PF08885"/>
    </source>
</evidence>
<dbReference type="AlphaFoldDB" id="A0A370K7U6"/>
<protein>
    <submittedName>
        <fullName evidence="2">GSCFA domain-containing protein</fullName>
    </submittedName>
</protein>
<dbReference type="InterPro" id="IPR014982">
    <property type="entry name" value="GSCFA"/>
</dbReference>
<dbReference type="Proteomes" id="UP000254711">
    <property type="component" value="Unassembled WGS sequence"/>
</dbReference>
<evidence type="ECO:0000313" key="3">
    <source>
        <dbReference type="Proteomes" id="UP000254711"/>
    </source>
</evidence>
<proteinExistence type="predicted"/>
<sequence>MAERSVMEIDPVSPPAFRIGPQTRVVTAGSCFAQHLSRYLQKFGFGCFETEPAHPLLDGALATAFNYGVYSARYGNIYTSRQLLQLWRRACGVFMPADDVWQGEDGWYDPFRPTIQPGGFSSLREFEEDRRQHFAAVRRAFGEADVLVFTLGLTECWAAREDGAVYPLCPGVAAGRFDAARHQLLELEVADVVADVMTFVEEVRRVNPRLKLMLTVSPIPLAATAREEHVLTATTHAKAILRVAAQQLTRLQGVYYFPAFEIVQVGGAAFFASDRRSVNEQGVQRVMCLFHKHMLEVATVTSPARAQDDFLRRGQAVVDTMCDEQRLDAAGSE</sequence>
<feature type="domain" description="GSCFA" evidence="1">
    <location>
        <begin position="24"/>
        <end position="290"/>
    </location>
</feature>
<comment type="caution">
    <text evidence="2">The sequence shown here is derived from an EMBL/GenBank/DDBJ whole genome shotgun (WGS) entry which is preliminary data.</text>
</comment>
<dbReference type="EMBL" id="QQSY01000002">
    <property type="protein sequence ID" value="RDI98729.1"/>
    <property type="molecule type" value="Genomic_DNA"/>
</dbReference>
<accession>A0A370K7U6</accession>
<keyword evidence="3" id="KW-1185">Reference proteome</keyword>
<evidence type="ECO:0000313" key="2">
    <source>
        <dbReference type="EMBL" id="RDI98729.1"/>
    </source>
</evidence>
<dbReference type="Pfam" id="PF08885">
    <property type="entry name" value="GSCFA"/>
    <property type="match status" value="1"/>
</dbReference>